<evidence type="ECO:0000313" key="9">
    <source>
        <dbReference type="Proteomes" id="UP000032180"/>
    </source>
</evidence>
<comment type="similarity">
    <text evidence="5">Belongs to the cysteine-rich repeat secretory protein family.</text>
</comment>
<dbReference type="AlphaFoldDB" id="A0A0D9VTA6"/>
<sequence>MALSKRACRCLMLLLVSLALLQLGMAVDPIGGYCSESGTSDSEINGKARKRSINSVLSDLVAKAGSNGGFATSSAGKGDNVFYGLAQCRGDVSASDCAACLAQAANQTVAICHYSSDSRLWFDYCFMRYNNANFIGQADTREDASVTIRAQINIVENLKAFQKAVGRAMGKATAQAAATAQGAAAVAGNAGLGRVKERYTPFVNIYGLAQCTRDLAPLPCAQCLSTAVSNMGGMYSCGAAQGCQIEYSSCWVRYEIYPFYFPLETGGRATTDMTKYTKIVHG</sequence>
<dbReference type="Pfam" id="PF01657">
    <property type="entry name" value="Stress-antifung"/>
    <property type="match status" value="2"/>
</dbReference>
<dbReference type="PANTHER" id="PTHR32411">
    <property type="entry name" value="CYSTEINE-RICH REPEAT SECRETORY PROTEIN 38-RELATED"/>
    <property type="match status" value="1"/>
</dbReference>
<name>A0A0D9VTA6_9ORYZ</name>
<reference evidence="8 9" key="1">
    <citation type="submission" date="2012-08" db="EMBL/GenBank/DDBJ databases">
        <title>Oryza genome evolution.</title>
        <authorList>
            <person name="Wing R.A."/>
        </authorList>
    </citation>
    <scope>NUCLEOTIDE SEQUENCE</scope>
</reference>
<dbReference type="HOGENOM" id="CLU_000288_35_0_1"/>
<organism evidence="8 9">
    <name type="scientific">Leersia perrieri</name>
    <dbReference type="NCBI Taxonomy" id="77586"/>
    <lineage>
        <taxon>Eukaryota</taxon>
        <taxon>Viridiplantae</taxon>
        <taxon>Streptophyta</taxon>
        <taxon>Embryophyta</taxon>
        <taxon>Tracheophyta</taxon>
        <taxon>Spermatophyta</taxon>
        <taxon>Magnoliopsida</taxon>
        <taxon>Liliopsida</taxon>
        <taxon>Poales</taxon>
        <taxon>Poaceae</taxon>
        <taxon>BOP clade</taxon>
        <taxon>Oryzoideae</taxon>
        <taxon>Oryzeae</taxon>
        <taxon>Oryzinae</taxon>
        <taxon>Leersia</taxon>
    </lineage>
</organism>
<dbReference type="Gramene" id="LPERR03G13160.1">
    <property type="protein sequence ID" value="LPERR03G13160.1"/>
    <property type="gene ID" value="LPERR03G13160"/>
</dbReference>
<comment type="subcellular location">
    <subcellularLocation>
        <location evidence="1">Secreted</location>
    </subcellularLocation>
</comment>
<proteinExistence type="inferred from homology"/>
<dbReference type="STRING" id="77586.A0A0D9VTA6"/>
<evidence type="ECO:0000256" key="6">
    <source>
        <dbReference type="SAM" id="SignalP"/>
    </source>
</evidence>
<evidence type="ECO:0000313" key="8">
    <source>
        <dbReference type="EnsemblPlants" id="LPERR03G13160.1"/>
    </source>
</evidence>
<keyword evidence="3 6" id="KW-0732">Signal</keyword>
<feature type="chain" id="PRO_5002348021" description="Gnk2-homologous domain-containing protein" evidence="6">
    <location>
        <begin position="27"/>
        <end position="282"/>
    </location>
</feature>
<dbReference type="InterPro" id="IPR038408">
    <property type="entry name" value="GNK2_sf"/>
</dbReference>
<accession>A0A0D9VTA6</accession>
<reference evidence="8" key="3">
    <citation type="submission" date="2015-04" db="UniProtKB">
        <authorList>
            <consortium name="EnsemblPlants"/>
        </authorList>
    </citation>
    <scope>IDENTIFICATION</scope>
</reference>
<keyword evidence="9" id="KW-1185">Reference proteome</keyword>
<dbReference type="EnsemblPlants" id="LPERR03G13160.1">
    <property type="protein sequence ID" value="LPERR03G13160.1"/>
    <property type="gene ID" value="LPERR03G13160"/>
</dbReference>
<dbReference type="InterPro" id="IPR002902">
    <property type="entry name" value="GNK2"/>
</dbReference>
<dbReference type="GO" id="GO:0005576">
    <property type="term" value="C:extracellular region"/>
    <property type="evidence" value="ECO:0007669"/>
    <property type="project" value="UniProtKB-SubCell"/>
</dbReference>
<evidence type="ECO:0000256" key="1">
    <source>
        <dbReference type="ARBA" id="ARBA00004613"/>
    </source>
</evidence>
<dbReference type="PANTHER" id="PTHR32411:SF55">
    <property type="entry name" value="CYSTEINE-RICH REPEAT SECRETORY PROTEIN 55"/>
    <property type="match status" value="1"/>
</dbReference>
<evidence type="ECO:0000256" key="2">
    <source>
        <dbReference type="ARBA" id="ARBA00022525"/>
    </source>
</evidence>
<dbReference type="Proteomes" id="UP000032180">
    <property type="component" value="Chromosome 3"/>
</dbReference>
<keyword evidence="2" id="KW-0964">Secreted</keyword>
<dbReference type="CDD" id="cd23509">
    <property type="entry name" value="Gnk2-like"/>
    <property type="match status" value="2"/>
</dbReference>
<dbReference type="eggNOG" id="ENOG502QT6G">
    <property type="taxonomic scope" value="Eukaryota"/>
</dbReference>
<protein>
    <recommendedName>
        <fullName evidence="7">Gnk2-homologous domain-containing protein</fullName>
    </recommendedName>
</protein>
<evidence type="ECO:0000256" key="3">
    <source>
        <dbReference type="ARBA" id="ARBA00022729"/>
    </source>
</evidence>
<feature type="domain" description="Gnk2-homologous" evidence="7">
    <location>
        <begin position="28"/>
        <end position="134"/>
    </location>
</feature>
<feature type="signal peptide" evidence="6">
    <location>
        <begin position="1"/>
        <end position="26"/>
    </location>
</feature>
<evidence type="ECO:0000256" key="5">
    <source>
        <dbReference type="ARBA" id="ARBA00038515"/>
    </source>
</evidence>
<dbReference type="Gene3D" id="3.30.430.20">
    <property type="entry name" value="Gnk2 domain, C-X8-C-X2-C motif"/>
    <property type="match status" value="2"/>
</dbReference>
<evidence type="ECO:0000259" key="7">
    <source>
        <dbReference type="PROSITE" id="PS51473"/>
    </source>
</evidence>
<reference evidence="9" key="2">
    <citation type="submission" date="2013-12" db="EMBL/GenBank/DDBJ databases">
        <authorList>
            <person name="Yu Y."/>
            <person name="Lee S."/>
            <person name="de Baynast K."/>
            <person name="Wissotski M."/>
            <person name="Liu L."/>
            <person name="Talag J."/>
            <person name="Goicoechea J."/>
            <person name="Angelova A."/>
            <person name="Jetty R."/>
            <person name="Kudrna D."/>
            <person name="Golser W."/>
            <person name="Rivera L."/>
            <person name="Zhang J."/>
            <person name="Wing R."/>
        </authorList>
    </citation>
    <scope>NUCLEOTIDE SEQUENCE</scope>
</reference>
<evidence type="ECO:0000256" key="4">
    <source>
        <dbReference type="ARBA" id="ARBA00022737"/>
    </source>
</evidence>
<dbReference type="InterPro" id="IPR050581">
    <property type="entry name" value="CRR_secretory_protein"/>
</dbReference>
<feature type="domain" description="Gnk2-homologous" evidence="7">
    <location>
        <begin position="142"/>
        <end position="259"/>
    </location>
</feature>
<dbReference type="PROSITE" id="PS51473">
    <property type="entry name" value="GNK2"/>
    <property type="match status" value="2"/>
</dbReference>
<keyword evidence="4" id="KW-0677">Repeat</keyword>